<protein>
    <submittedName>
        <fullName evidence="2">Uncharacterized protein</fullName>
    </submittedName>
</protein>
<keyword evidence="3" id="KW-1185">Reference proteome</keyword>
<sequence length="171" mass="19757">MGLRLRYLKQVLALSLAMLALPFHSCTQMNKQATNETEELLPANQGQLNDSLQELEEQLSPDQPLPLPTYTKLKADMLARFKLLLSEEMITSLEYRHYTETITKDIRFCETNTDTAKVKLQLLDGLQKMENAELDTEDREAIVDCYFILSEKHGIDIKRQLHKWLYGSIIP</sequence>
<dbReference type="InterPro" id="IPR038360">
    <property type="entry name" value="DUF4844_sf"/>
</dbReference>
<keyword evidence="1" id="KW-0732">Signal</keyword>
<evidence type="ECO:0000313" key="2">
    <source>
        <dbReference type="EMBL" id="ERJ57399.1"/>
    </source>
</evidence>
<reference evidence="2 3" key="1">
    <citation type="journal article" date="2013" name="Genome Announc.">
        <title>The Draft Genome Sequence of Sphingomonas paucimobilis Strain HER1398 (Proteobacteria), Host to the Giant PAU Phage, Indicates That It Is a Member of the Genus Sphingobacterium (Bacteroidetes).</title>
        <authorList>
            <person name="White R.A.III."/>
            <person name="Suttle C.A."/>
        </authorList>
    </citation>
    <scope>NUCLEOTIDE SEQUENCE [LARGE SCALE GENOMIC DNA]</scope>
    <source>
        <strain evidence="2 3">HER1398</strain>
    </source>
</reference>
<dbReference type="AlphaFoldDB" id="U2IXG5"/>
<proteinExistence type="predicted"/>
<dbReference type="Gene3D" id="1.20.1480.40">
    <property type="entry name" value="Uncharacterised protein PF16133, DUF4844"/>
    <property type="match status" value="1"/>
</dbReference>
<gene>
    <name evidence="2" type="ORF">M472_01330</name>
</gene>
<dbReference type="STRING" id="1346330.M472_01330"/>
<dbReference type="RefSeq" id="WP_021072131.1">
    <property type="nucleotide sequence ID" value="NZ_ATDL01000022.1"/>
</dbReference>
<feature type="signal peptide" evidence="1">
    <location>
        <begin position="1"/>
        <end position="25"/>
    </location>
</feature>
<evidence type="ECO:0000313" key="3">
    <source>
        <dbReference type="Proteomes" id="UP000016584"/>
    </source>
</evidence>
<comment type="caution">
    <text evidence="2">The sequence shown here is derived from an EMBL/GenBank/DDBJ whole genome shotgun (WGS) entry which is preliminary data.</text>
</comment>
<evidence type="ECO:0000256" key="1">
    <source>
        <dbReference type="SAM" id="SignalP"/>
    </source>
</evidence>
<dbReference type="PATRIC" id="fig|1346330.5.peg.4131"/>
<dbReference type="Proteomes" id="UP000016584">
    <property type="component" value="Unassembled WGS sequence"/>
</dbReference>
<organism evidence="2 3">
    <name type="scientific">Sphingobacterium paucimobilis HER1398</name>
    <dbReference type="NCBI Taxonomy" id="1346330"/>
    <lineage>
        <taxon>Bacteria</taxon>
        <taxon>Pseudomonadati</taxon>
        <taxon>Bacteroidota</taxon>
        <taxon>Sphingobacteriia</taxon>
        <taxon>Sphingobacteriales</taxon>
        <taxon>Sphingobacteriaceae</taxon>
        <taxon>Sphingobacterium</taxon>
    </lineage>
</organism>
<dbReference type="EMBL" id="ATDL01000022">
    <property type="protein sequence ID" value="ERJ57399.1"/>
    <property type="molecule type" value="Genomic_DNA"/>
</dbReference>
<name>U2IXG5_9SPHI</name>
<dbReference type="eggNOG" id="ENOG50345TW">
    <property type="taxonomic scope" value="Bacteria"/>
</dbReference>
<feature type="chain" id="PRO_5004629811" evidence="1">
    <location>
        <begin position="26"/>
        <end position="171"/>
    </location>
</feature>
<accession>U2IXG5</accession>
<dbReference type="OrthoDB" id="893129at2"/>